<feature type="compositionally biased region" description="Basic and acidic residues" evidence="1">
    <location>
        <begin position="141"/>
        <end position="152"/>
    </location>
</feature>
<dbReference type="AlphaFoldDB" id="A0A9X8N7Y0"/>
<accession>A0A9X8N7Y0</accession>
<protein>
    <submittedName>
        <fullName evidence="2">Uncharacterized protein</fullName>
    </submittedName>
</protein>
<name>A0A9X8N7Y0_9ACTN</name>
<reference evidence="3" key="1">
    <citation type="submission" date="2016-11" db="EMBL/GenBank/DDBJ databases">
        <authorList>
            <person name="Jaros S."/>
            <person name="Januszkiewicz K."/>
            <person name="Wedrychowicz H."/>
        </authorList>
    </citation>
    <scope>NUCLEOTIDE SEQUENCE [LARGE SCALE GENOMIC DNA]</scope>
    <source>
        <strain evidence="3">CGMCC 4.3555</strain>
    </source>
</reference>
<organism evidence="2 3">
    <name type="scientific">Streptomyces yunnanensis</name>
    <dbReference type="NCBI Taxonomy" id="156453"/>
    <lineage>
        <taxon>Bacteria</taxon>
        <taxon>Bacillati</taxon>
        <taxon>Actinomycetota</taxon>
        <taxon>Actinomycetes</taxon>
        <taxon>Kitasatosporales</taxon>
        <taxon>Streptomycetaceae</taxon>
        <taxon>Streptomyces</taxon>
    </lineage>
</organism>
<gene>
    <name evidence="2" type="ORF">SAMN05216268_126136</name>
</gene>
<dbReference type="EMBL" id="FRBK01000026">
    <property type="protein sequence ID" value="SHN24776.1"/>
    <property type="molecule type" value="Genomic_DNA"/>
</dbReference>
<dbReference type="RefSeq" id="WP_073449069.1">
    <property type="nucleotide sequence ID" value="NZ_FRBK01000026.1"/>
</dbReference>
<evidence type="ECO:0000313" key="2">
    <source>
        <dbReference type="EMBL" id="SHN24776.1"/>
    </source>
</evidence>
<evidence type="ECO:0000256" key="1">
    <source>
        <dbReference type="SAM" id="MobiDB-lite"/>
    </source>
</evidence>
<sequence>MRFYGVDIHGLFRGELPPRFCLALIEHLPLESAFKSRALCDGGVKDAGWDRNTFLLAEMLDALQMIHTSFVRSKVKNPRAVQQPDPYRRPGSTQESEKKYNPFSSALDEDLPEPSEDRELYGETGQRTFAIPTEILARSSSTEEKGAPFKVS</sequence>
<feature type="region of interest" description="Disordered" evidence="1">
    <location>
        <begin position="74"/>
        <end position="152"/>
    </location>
</feature>
<proteinExistence type="predicted"/>
<comment type="caution">
    <text evidence="2">The sequence shown here is derived from an EMBL/GenBank/DDBJ whole genome shotgun (WGS) entry which is preliminary data.</text>
</comment>
<evidence type="ECO:0000313" key="3">
    <source>
        <dbReference type="Proteomes" id="UP000184388"/>
    </source>
</evidence>
<dbReference type="Proteomes" id="UP000184388">
    <property type="component" value="Unassembled WGS sequence"/>
</dbReference>